<keyword evidence="3" id="KW-1185">Reference proteome</keyword>
<organism evidence="2 3">
    <name type="scientific">Portunus trituberculatus</name>
    <name type="common">Swimming crab</name>
    <name type="synonym">Neptunus trituberculatus</name>
    <dbReference type="NCBI Taxonomy" id="210409"/>
    <lineage>
        <taxon>Eukaryota</taxon>
        <taxon>Metazoa</taxon>
        <taxon>Ecdysozoa</taxon>
        <taxon>Arthropoda</taxon>
        <taxon>Crustacea</taxon>
        <taxon>Multicrustacea</taxon>
        <taxon>Malacostraca</taxon>
        <taxon>Eumalacostraca</taxon>
        <taxon>Eucarida</taxon>
        <taxon>Decapoda</taxon>
        <taxon>Pleocyemata</taxon>
        <taxon>Brachyura</taxon>
        <taxon>Eubrachyura</taxon>
        <taxon>Portunoidea</taxon>
        <taxon>Portunidae</taxon>
        <taxon>Portuninae</taxon>
        <taxon>Portunus</taxon>
    </lineage>
</organism>
<accession>A0A5B7GYT7</accession>
<dbReference type="EMBL" id="VSRR010019255">
    <property type="protein sequence ID" value="MPC62058.1"/>
    <property type="molecule type" value="Genomic_DNA"/>
</dbReference>
<evidence type="ECO:0000313" key="2">
    <source>
        <dbReference type="EMBL" id="MPC62058.1"/>
    </source>
</evidence>
<gene>
    <name evidence="2" type="ORF">E2C01_056138</name>
</gene>
<evidence type="ECO:0000313" key="3">
    <source>
        <dbReference type="Proteomes" id="UP000324222"/>
    </source>
</evidence>
<protein>
    <recommendedName>
        <fullName evidence="1">HAT C-terminal dimerisation domain-containing protein</fullName>
    </recommendedName>
</protein>
<dbReference type="OrthoDB" id="6375565at2759"/>
<feature type="domain" description="HAT C-terminal dimerisation" evidence="1">
    <location>
        <begin position="348"/>
        <end position="422"/>
    </location>
</feature>
<dbReference type="PANTHER" id="PTHR37162">
    <property type="entry name" value="HAT FAMILY DIMERISATION DOMAINCONTAINING PROTEIN-RELATED"/>
    <property type="match status" value="1"/>
</dbReference>
<dbReference type="AlphaFoldDB" id="A0A5B7GYT7"/>
<sequence length="469" mass="53920">MASESEEDGSEGSRKKARYAQKYNTTWESDPEFKGWLRPSSKGQLFGFCSACHVHISVSHGKMEVRKHSASKKHKQNCTVVAKQPSVLDMPSCSPKRMGILKEFQSFVNVRPHKLLHPSQTRWLSLHMVVARLLEQYEALKLYFTGAVLDDRLLASENILQRLNNPFTKLYLQFLDFVLPIFNSLNLQMQSESPQVHTLHKSVLQSFKTLLECYLKDEYLQKIPISKVEYKDPRNFKELSCMYLGAKVGMSLCQEQALPLKDVQVFRQRCQIFLIEAVTQISKRFPFDGTVFQNLKVLDPLTVKSKSVASLVPLMASFPSLVTDQTLQDIDTEWRLLKNSDMVSSEMCDLNVTQFWVKVRDTKTGNNEPMYPHLSTFMLNLLCLPHSSATVERVFSSINRMKTKLRNRLSTKTISGLLHTKRMISNYNCHGFEIKKEMVKRMNSEMYKNKCEQKTAAETTAADDDEVED</sequence>
<dbReference type="PANTHER" id="PTHR37162:SF1">
    <property type="entry name" value="BED-TYPE DOMAIN-CONTAINING PROTEIN"/>
    <property type="match status" value="1"/>
</dbReference>
<dbReference type="Proteomes" id="UP000324222">
    <property type="component" value="Unassembled WGS sequence"/>
</dbReference>
<comment type="caution">
    <text evidence="2">The sequence shown here is derived from an EMBL/GenBank/DDBJ whole genome shotgun (WGS) entry which is preliminary data.</text>
</comment>
<reference evidence="2 3" key="1">
    <citation type="submission" date="2019-05" db="EMBL/GenBank/DDBJ databases">
        <title>Another draft genome of Portunus trituberculatus and its Hox gene families provides insights of decapod evolution.</title>
        <authorList>
            <person name="Jeong J.-H."/>
            <person name="Song I."/>
            <person name="Kim S."/>
            <person name="Choi T."/>
            <person name="Kim D."/>
            <person name="Ryu S."/>
            <person name="Kim W."/>
        </authorList>
    </citation>
    <scope>NUCLEOTIDE SEQUENCE [LARGE SCALE GENOMIC DNA]</scope>
    <source>
        <tissue evidence="2">Muscle</tissue>
    </source>
</reference>
<dbReference type="SUPFAM" id="SSF53098">
    <property type="entry name" value="Ribonuclease H-like"/>
    <property type="match status" value="1"/>
</dbReference>
<name>A0A5B7GYT7_PORTR</name>
<dbReference type="InterPro" id="IPR012337">
    <property type="entry name" value="RNaseH-like_sf"/>
</dbReference>
<dbReference type="InterPro" id="IPR008906">
    <property type="entry name" value="HATC_C_dom"/>
</dbReference>
<dbReference type="Pfam" id="PF05699">
    <property type="entry name" value="Dimer_Tnp_hAT"/>
    <property type="match status" value="1"/>
</dbReference>
<evidence type="ECO:0000259" key="1">
    <source>
        <dbReference type="Pfam" id="PF05699"/>
    </source>
</evidence>
<dbReference type="GO" id="GO:0046983">
    <property type="term" value="F:protein dimerization activity"/>
    <property type="evidence" value="ECO:0007669"/>
    <property type="project" value="InterPro"/>
</dbReference>
<proteinExistence type="predicted"/>